<evidence type="ECO:0000313" key="3">
    <source>
        <dbReference type="Proteomes" id="UP000461768"/>
    </source>
</evidence>
<sequence length="200" mass="23834">MLDKSIPYKRIIMKLDYEKNLSYDKNTLPQGYFFKMYEEGLEKEWAKTETKVLEFENEEKALSYFKKDLIPYKEQLKKRMVFVMKEDNIAVANACAWYINYKGMHQAQVHYVAVRPEYQGLGIGKAVFKEALSLFPIYEPGEDIYLHTQTWSYKAIKMYLKMGFQLIKDDSLGYHDKDYQEAVKILESIWDESTMKLLYQ</sequence>
<name>A0A7V7QN88_9FIRM</name>
<reference evidence="2 3" key="1">
    <citation type="submission" date="2019-09" db="EMBL/GenBank/DDBJ databases">
        <authorList>
            <person name="Valk L.C."/>
        </authorList>
    </citation>
    <scope>NUCLEOTIDE SEQUENCE [LARGE SCALE GENOMIC DNA]</scope>
    <source>
        <strain evidence="2">GalUA</strain>
    </source>
</reference>
<feature type="domain" description="N-acetyltransferase" evidence="1">
    <location>
        <begin position="32"/>
        <end position="186"/>
    </location>
</feature>
<dbReference type="PROSITE" id="PS51186">
    <property type="entry name" value="GNAT"/>
    <property type="match status" value="1"/>
</dbReference>
<dbReference type="OrthoDB" id="581534at2"/>
<dbReference type="AlphaFoldDB" id="A0A7V7QN88"/>
<dbReference type="SUPFAM" id="SSF55729">
    <property type="entry name" value="Acyl-CoA N-acyltransferases (Nat)"/>
    <property type="match status" value="1"/>
</dbReference>
<dbReference type="GO" id="GO:0016747">
    <property type="term" value="F:acyltransferase activity, transferring groups other than amino-acyl groups"/>
    <property type="evidence" value="ECO:0007669"/>
    <property type="project" value="InterPro"/>
</dbReference>
<dbReference type="InterPro" id="IPR000182">
    <property type="entry name" value="GNAT_dom"/>
</dbReference>
<dbReference type="InterPro" id="IPR016181">
    <property type="entry name" value="Acyl_CoA_acyltransferase"/>
</dbReference>
<reference evidence="2 3" key="2">
    <citation type="submission" date="2020-02" db="EMBL/GenBank/DDBJ databases">
        <title>Candidatus Galacturonibacter soehngenii shows hetero-acetogenic catabolism of galacturonic acid but lacks a canonical carbon monoxide dehydrogenase/acetyl-CoA synthase complex.</title>
        <authorList>
            <person name="Diender M."/>
            <person name="Stouten G.R."/>
            <person name="Petersen J.F."/>
            <person name="Nielsen P.H."/>
            <person name="Dueholm M.S."/>
            <person name="Pronk J.T."/>
            <person name="Van Loosdrecht M.C.M."/>
        </authorList>
    </citation>
    <scope>NUCLEOTIDE SEQUENCE [LARGE SCALE GENOMIC DNA]</scope>
    <source>
        <strain evidence="2">GalUA</strain>
    </source>
</reference>
<proteinExistence type="predicted"/>
<organism evidence="2 3">
    <name type="scientific">Candidatus Galacturonatibacter soehngenii</name>
    <dbReference type="NCBI Taxonomy" id="2307010"/>
    <lineage>
        <taxon>Bacteria</taxon>
        <taxon>Bacillati</taxon>
        <taxon>Bacillota</taxon>
        <taxon>Clostridia</taxon>
        <taxon>Lachnospirales</taxon>
        <taxon>Lachnospiraceae</taxon>
        <taxon>Candidatus Galacturonatibacter</taxon>
    </lineage>
</organism>
<protein>
    <submittedName>
        <fullName evidence="2">GNAT family N-acetyltransferase</fullName>
    </submittedName>
</protein>
<keyword evidence="2" id="KW-0808">Transferase</keyword>
<accession>A0A7V7QN88</accession>
<dbReference type="Gene3D" id="3.40.630.30">
    <property type="match status" value="1"/>
</dbReference>
<dbReference type="Pfam" id="PF00583">
    <property type="entry name" value="Acetyltransf_1"/>
    <property type="match status" value="1"/>
</dbReference>
<gene>
    <name evidence="2" type="ORF">F7O84_01065</name>
</gene>
<keyword evidence="3" id="KW-1185">Reference proteome</keyword>
<dbReference type="EMBL" id="WAGX01000003">
    <property type="protein sequence ID" value="KAB1440454.1"/>
    <property type="molecule type" value="Genomic_DNA"/>
</dbReference>
<comment type="caution">
    <text evidence="2">The sequence shown here is derived from an EMBL/GenBank/DDBJ whole genome shotgun (WGS) entry which is preliminary data.</text>
</comment>
<dbReference type="Proteomes" id="UP000461768">
    <property type="component" value="Unassembled WGS sequence"/>
</dbReference>
<evidence type="ECO:0000259" key="1">
    <source>
        <dbReference type="PROSITE" id="PS51186"/>
    </source>
</evidence>
<dbReference type="RefSeq" id="WP_151140912.1">
    <property type="nucleotide sequence ID" value="NZ_WAGX01000003.1"/>
</dbReference>
<evidence type="ECO:0000313" key="2">
    <source>
        <dbReference type="EMBL" id="KAB1440454.1"/>
    </source>
</evidence>
<dbReference type="CDD" id="cd04301">
    <property type="entry name" value="NAT_SF"/>
    <property type="match status" value="1"/>
</dbReference>